<organism evidence="1 2">
    <name type="scientific">Knipowitschia caucasica</name>
    <name type="common">Caucasian dwarf goby</name>
    <name type="synonym">Pomatoschistus caucasicus</name>
    <dbReference type="NCBI Taxonomy" id="637954"/>
    <lineage>
        <taxon>Eukaryota</taxon>
        <taxon>Metazoa</taxon>
        <taxon>Chordata</taxon>
        <taxon>Craniata</taxon>
        <taxon>Vertebrata</taxon>
        <taxon>Euteleostomi</taxon>
        <taxon>Actinopterygii</taxon>
        <taxon>Neopterygii</taxon>
        <taxon>Teleostei</taxon>
        <taxon>Neoteleostei</taxon>
        <taxon>Acanthomorphata</taxon>
        <taxon>Gobiaria</taxon>
        <taxon>Gobiiformes</taxon>
        <taxon>Gobioidei</taxon>
        <taxon>Gobiidae</taxon>
        <taxon>Gobiinae</taxon>
        <taxon>Knipowitschia</taxon>
    </lineage>
</organism>
<dbReference type="Proteomes" id="UP001497482">
    <property type="component" value="Chromosome 14"/>
</dbReference>
<name>A0AAV2JSE4_KNICA</name>
<accession>A0AAV2JSE4</accession>
<dbReference type="AlphaFoldDB" id="A0AAV2JSE4"/>
<evidence type="ECO:0008006" key="3">
    <source>
        <dbReference type="Google" id="ProtNLM"/>
    </source>
</evidence>
<dbReference type="EMBL" id="OZ035836">
    <property type="protein sequence ID" value="CAL1580618.1"/>
    <property type="molecule type" value="Genomic_DNA"/>
</dbReference>
<keyword evidence="2" id="KW-1185">Reference proteome</keyword>
<evidence type="ECO:0000313" key="2">
    <source>
        <dbReference type="Proteomes" id="UP001497482"/>
    </source>
</evidence>
<gene>
    <name evidence="1" type="ORF">KC01_LOCUS11440</name>
</gene>
<reference evidence="1 2" key="1">
    <citation type="submission" date="2024-04" db="EMBL/GenBank/DDBJ databases">
        <authorList>
            <person name="Waldvogel A.-M."/>
            <person name="Schoenle A."/>
        </authorList>
    </citation>
    <scope>NUCLEOTIDE SEQUENCE [LARGE SCALE GENOMIC DNA]</scope>
</reference>
<sequence length="74" mass="8180">MSAHSCNWICYTTPARAAVSSSTPRRTPVTAHHLTHFASGTRATQDTQEDRPFGNHRDERLVCVLSVLIGPSFQ</sequence>
<protein>
    <recommendedName>
        <fullName evidence="3">Secreted protein</fullName>
    </recommendedName>
</protein>
<proteinExistence type="predicted"/>
<evidence type="ECO:0000313" key="1">
    <source>
        <dbReference type="EMBL" id="CAL1580618.1"/>
    </source>
</evidence>